<dbReference type="Proteomes" id="UP000772434">
    <property type="component" value="Unassembled WGS sequence"/>
</dbReference>
<keyword evidence="2" id="KW-1185">Reference proteome</keyword>
<comment type="caution">
    <text evidence="1">The sequence shown here is derived from an EMBL/GenBank/DDBJ whole genome shotgun (WGS) entry which is preliminary data.</text>
</comment>
<dbReference type="EMBL" id="JADNRY010000487">
    <property type="protein sequence ID" value="KAF9048169.1"/>
    <property type="molecule type" value="Genomic_DNA"/>
</dbReference>
<organism evidence="1 2">
    <name type="scientific">Rhodocollybia butyracea</name>
    <dbReference type="NCBI Taxonomy" id="206335"/>
    <lineage>
        <taxon>Eukaryota</taxon>
        <taxon>Fungi</taxon>
        <taxon>Dikarya</taxon>
        <taxon>Basidiomycota</taxon>
        <taxon>Agaricomycotina</taxon>
        <taxon>Agaricomycetes</taxon>
        <taxon>Agaricomycetidae</taxon>
        <taxon>Agaricales</taxon>
        <taxon>Marasmiineae</taxon>
        <taxon>Omphalotaceae</taxon>
        <taxon>Rhodocollybia</taxon>
    </lineage>
</organism>
<proteinExistence type="predicted"/>
<evidence type="ECO:0000313" key="1">
    <source>
        <dbReference type="EMBL" id="KAF9048169.1"/>
    </source>
</evidence>
<dbReference type="AlphaFoldDB" id="A0A9P5TWY1"/>
<evidence type="ECO:0000313" key="2">
    <source>
        <dbReference type="Proteomes" id="UP000772434"/>
    </source>
</evidence>
<reference evidence="1" key="1">
    <citation type="submission" date="2020-11" db="EMBL/GenBank/DDBJ databases">
        <authorList>
            <consortium name="DOE Joint Genome Institute"/>
            <person name="Ahrendt S."/>
            <person name="Riley R."/>
            <person name="Andreopoulos W."/>
            <person name="Labutti K."/>
            <person name="Pangilinan J."/>
            <person name="Ruiz-Duenas F.J."/>
            <person name="Barrasa J.M."/>
            <person name="Sanchez-Garcia M."/>
            <person name="Camarero S."/>
            <person name="Miyauchi S."/>
            <person name="Serrano A."/>
            <person name="Linde D."/>
            <person name="Babiker R."/>
            <person name="Drula E."/>
            <person name="Ayuso-Fernandez I."/>
            <person name="Pacheco R."/>
            <person name="Padilla G."/>
            <person name="Ferreira P."/>
            <person name="Barriuso J."/>
            <person name="Kellner H."/>
            <person name="Castanera R."/>
            <person name="Alfaro M."/>
            <person name="Ramirez L."/>
            <person name="Pisabarro A.G."/>
            <person name="Kuo A."/>
            <person name="Tritt A."/>
            <person name="Lipzen A."/>
            <person name="He G."/>
            <person name="Yan M."/>
            <person name="Ng V."/>
            <person name="Cullen D."/>
            <person name="Martin F."/>
            <person name="Rosso M.-N."/>
            <person name="Henrissat B."/>
            <person name="Hibbett D."/>
            <person name="Martinez A.T."/>
            <person name="Grigoriev I.V."/>
        </authorList>
    </citation>
    <scope>NUCLEOTIDE SEQUENCE</scope>
    <source>
        <strain evidence="1">AH 40177</strain>
    </source>
</reference>
<gene>
    <name evidence="1" type="ORF">BDP27DRAFT_1373792</name>
</gene>
<protein>
    <submittedName>
        <fullName evidence="1">Uncharacterized protein</fullName>
    </submittedName>
</protein>
<name>A0A9P5TWY1_9AGAR</name>
<dbReference type="OrthoDB" id="3064084at2759"/>
<accession>A0A9P5TWY1</accession>
<sequence>MKKAALGCFGLESRFSRWFFRRVRILSPKLQLDSQKQPLLSTALGHPCWLSDLHLVLANLPGSPSLPELHYLRGDPKRRVSAVIDTIRRLVNADLQSKVDGWSRLALLRGRREPQKEGPSTSPVRCLRHYLTRVTAASHRTSLTRLLCGDTTPVTFRASPASRGPLPDVEWHRKKCRSCDRHIETPEHILLQCDLGGDPEIVAARALFLDAMSLHFPLPRDRDPGG</sequence>